<keyword evidence="3" id="KW-1185">Reference proteome</keyword>
<reference evidence="3" key="2">
    <citation type="submission" date="2015-01" db="EMBL/GenBank/DDBJ databases">
        <title>Evolutionary Origins and Diversification of the Mycorrhizal Mutualists.</title>
        <authorList>
            <consortium name="DOE Joint Genome Institute"/>
            <consortium name="Mycorrhizal Genomics Consortium"/>
            <person name="Kohler A."/>
            <person name="Kuo A."/>
            <person name="Nagy L.G."/>
            <person name="Floudas D."/>
            <person name="Copeland A."/>
            <person name="Barry K.W."/>
            <person name="Cichocki N."/>
            <person name="Veneault-Fourrey C."/>
            <person name="LaButti K."/>
            <person name="Lindquist E.A."/>
            <person name="Lipzen A."/>
            <person name="Lundell T."/>
            <person name="Morin E."/>
            <person name="Murat C."/>
            <person name="Riley R."/>
            <person name="Ohm R."/>
            <person name="Sun H."/>
            <person name="Tunlid A."/>
            <person name="Henrissat B."/>
            <person name="Grigoriev I.V."/>
            <person name="Hibbett D.S."/>
            <person name="Martin F."/>
        </authorList>
    </citation>
    <scope>NUCLEOTIDE SEQUENCE [LARGE SCALE GENOMIC DNA]</scope>
    <source>
        <strain evidence="3">MUT 4182</strain>
    </source>
</reference>
<evidence type="ECO:0000313" key="2">
    <source>
        <dbReference type="EMBL" id="KIO19151.1"/>
    </source>
</evidence>
<sequence>MPGRPTTPPTPTGTHLVTIWNPWPADIRVDPKKGIDPDDCRDLARWISCIVGVDNVSKDTIIVEISDFNRHQGRILGEHLWINVFKRIVRITVYCPISTLIEFYANDPWQQQVEDKQKSSKLYLCPLGDYLELEKQRWRETKVDPDWFERRWNPNKNSMVNMPYPKTRWCGLPDHHGIDEFCSKIPLSLFPEEEAARAKPREPVLPENELSALTTPGATGWNRARREGTRIPTARVRPALDPASRPQPQQPVARNYRKVEIVTTEQGMRAVLAPSVPKHLTLDENGLPNLEPEHFNWFDEVEDEDAAAAWRQQEPPNWELRQLSMETQRLPVVAPSENAGPSWDDESEASAPVGYIV</sequence>
<dbReference type="OrthoDB" id="3243413at2759"/>
<dbReference type="AlphaFoldDB" id="A0A0C3Q606"/>
<gene>
    <name evidence="2" type="ORF">M407DRAFT_31203</name>
</gene>
<reference evidence="2 3" key="1">
    <citation type="submission" date="2014-04" db="EMBL/GenBank/DDBJ databases">
        <authorList>
            <consortium name="DOE Joint Genome Institute"/>
            <person name="Kuo A."/>
            <person name="Girlanda M."/>
            <person name="Perotto S."/>
            <person name="Kohler A."/>
            <person name="Nagy L.G."/>
            <person name="Floudas D."/>
            <person name="Copeland A."/>
            <person name="Barry K.W."/>
            <person name="Cichocki N."/>
            <person name="Veneault-Fourrey C."/>
            <person name="LaButti K."/>
            <person name="Lindquist E.A."/>
            <person name="Lipzen A."/>
            <person name="Lundell T."/>
            <person name="Morin E."/>
            <person name="Murat C."/>
            <person name="Sun H."/>
            <person name="Tunlid A."/>
            <person name="Henrissat B."/>
            <person name="Grigoriev I.V."/>
            <person name="Hibbett D.S."/>
            <person name="Martin F."/>
            <person name="Nordberg H.P."/>
            <person name="Cantor M.N."/>
            <person name="Hua S.X."/>
        </authorList>
    </citation>
    <scope>NUCLEOTIDE SEQUENCE [LARGE SCALE GENOMIC DNA]</scope>
    <source>
        <strain evidence="2 3">MUT 4182</strain>
    </source>
</reference>
<evidence type="ECO:0000256" key="1">
    <source>
        <dbReference type="SAM" id="MobiDB-lite"/>
    </source>
</evidence>
<organism evidence="2 3">
    <name type="scientific">Tulasnella calospora MUT 4182</name>
    <dbReference type="NCBI Taxonomy" id="1051891"/>
    <lineage>
        <taxon>Eukaryota</taxon>
        <taxon>Fungi</taxon>
        <taxon>Dikarya</taxon>
        <taxon>Basidiomycota</taxon>
        <taxon>Agaricomycotina</taxon>
        <taxon>Agaricomycetes</taxon>
        <taxon>Cantharellales</taxon>
        <taxon>Tulasnellaceae</taxon>
        <taxon>Tulasnella</taxon>
    </lineage>
</organism>
<dbReference type="HOGENOM" id="CLU_776575_0_0_1"/>
<proteinExistence type="predicted"/>
<protein>
    <submittedName>
        <fullName evidence="2">Uncharacterized protein</fullName>
    </submittedName>
</protein>
<accession>A0A0C3Q606</accession>
<evidence type="ECO:0000313" key="3">
    <source>
        <dbReference type="Proteomes" id="UP000054248"/>
    </source>
</evidence>
<dbReference type="Proteomes" id="UP000054248">
    <property type="component" value="Unassembled WGS sequence"/>
</dbReference>
<feature type="region of interest" description="Disordered" evidence="1">
    <location>
        <begin position="334"/>
        <end position="357"/>
    </location>
</feature>
<dbReference type="EMBL" id="KN823238">
    <property type="protein sequence ID" value="KIO19151.1"/>
    <property type="molecule type" value="Genomic_DNA"/>
</dbReference>
<name>A0A0C3Q606_9AGAM</name>